<dbReference type="PANTHER" id="PTHR30055:SF220">
    <property type="entry name" value="TETR-FAMILY REGULATORY PROTEIN"/>
    <property type="match status" value="1"/>
</dbReference>
<dbReference type="Proteomes" id="UP000244223">
    <property type="component" value="Unassembled WGS sequence"/>
</dbReference>
<gene>
    <name evidence="6" type="ORF">C8N29_10250</name>
</gene>
<evidence type="ECO:0000256" key="2">
    <source>
        <dbReference type="ARBA" id="ARBA00023125"/>
    </source>
</evidence>
<dbReference type="EMBL" id="QAON01000002">
    <property type="protein sequence ID" value="PTQ90651.1"/>
    <property type="molecule type" value="Genomic_DNA"/>
</dbReference>
<comment type="caution">
    <text evidence="6">The sequence shown here is derived from an EMBL/GenBank/DDBJ whole genome shotgun (WGS) entry which is preliminary data.</text>
</comment>
<dbReference type="SUPFAM" id="SSF48498">
    <property type="entry name" value="Tetracyclin repressor-like, C-terminal domain"/>
    <property type="match status" value="1"/>
</dbReference>
<dbReference type="InterPro" id="IPR001647">
    <property type="entry name" value="HTH_TetR"/>
</dbReference>
<dbReference type="InterPro" id="IPR025996">
    <property type="entry name" value="MT1864/Rv1816-like_C"/>
</dbReference>
<reference evidence="6 7" key="1">
    <citation type="submission" date="2018-04" db="EMBL/GenBank/DDBJ databases">
        <title>Genomic Encyclopedia of Archaeal and Bacterial Type Strains, Phase II (KMG-II): from individual species to whole genera.</title>
        <authorList>
            <person name="Goeker M."/>
        </authorList>
    </citation>
    <scope>NUCLEOTIDE SEQUENCE [LARGE SCALE GENOMIC DNA]</scope>
    <source>
        <strain evidence="6 7">DSM 5822</strain>
    </source>
</reference>
<evidence type="ECO:0000256" key="4">
    <source>
        <dbReference type="PROSITE-ProRule" id="PRU00335"/>
    </source>
</evidence>
<keyword evidence="7" id="KW-1185">Reference proteome</keyword>
<name>A0A2T5J2A0_9GAMM</name>
<dbReference type="InterPro" id="IPR036271">
    <property type="entry name" value="Tet_transcr_reg_TetR-rel_C_sf"/>
</dbReference>
<dbReference type="Pfam" id="PF13305">
    <property type="entry name" value="TetR_C_33"/>
    <property type="match status" value="1"/>
</dbReference>
<evidence type="ECO:0000256" key="1">
    <source>
        <dbReference type="ARBA" id="ARBA00023015"/>
    </source>
</evidence>
<evidence type="ECO:0000256" key="3">
    <source>
        <dbReference type="ARBA" id="ARBA00023163"/>
    </source>
</evidence>
<sequence>MSVKNSLSHQPRPPYHHGDLARALLKAADAIIEEEGLEAFTLRSCARKAGVSHAAPAHHFKDRAGLLSAYAASIFRDMTVSMQEQIALAGDDGHAQLKAVGLAYIRFALERPGAFRLVFRCEALAQNCPEMKEAGDACFQLLVDVIQSLIPTANKEEVLLYTTLAWSIVHGFSTLWLEGNLAHMLTGKSMNLEVHAEGMAQQILSLVRPAFAPSSVLDV</sequence>
<dbReference type="Pfam" id="PF00440">
    <property type="entry name" value="TetR_N"/>
    <property type="match status" value="1"/>
</dbReference>
<evidence type="ECO:0000313" key="7">
    <source>
        <dbReference type="Proteomes" id="UP000244223"/>
    </source>
</evidence>
<proteinExistence type="predicted"/>
<feature type="DNA-binding region" description="H-T-H motif" evidence="4">
    <location>
        <begin position="41"/>
        <end position="60"/>
    </location>
</feature>
<accession>A0A2T5J2A0</accession>
<dbReference type="GO" id="GO:0000976">
    <property type="term" value="F:transcription cis-regulatory region binding"/>
    <property type="evidence" value="ECO:0007669"/>
    <property type="project" value="TreeGrafter"/>
</dbReference>
<dbReference type="InterPro" id="IPR009057">
    <property type="entry name" value="Homeodomain-like_sf"/>
</dbReference>
<feature type="domain" description="HTH tetR-type" evidence="5">
    <location>
        <begin position="18"/>
        <end position="78"/>
    </location>
</feature>
<dbReference type="PROSITE" id="PS50977">
    <property type="entry name" value="HTH_TETR_2"/>
    <property type="match status" value="1"/>
</dbReference>
<evidence type="ECO:0000313" key="6">
    <source>
        <dbReference type="EMBL" id="PTQ90651.1"/>
    </source>
</evidence>
<dbReference type="AlphaFoldDB" id="A0A2T5J2A0"/>
<dbReference type="RefSeq" id="WP_170106860.1">
    <property type="nucleotide sequence ID" value="NZ_QAON01000002.1"/>
</dbReference>
<dbReference type="GO" id="GO:0003700">
    <property type="term" value="F:DNA-binding transcription factor activity"/>
    <property type="evidence" value="ECO:0007669"/>
    <property type="project" value="TreeGrafter"/>
</dbReference>
<dbReference type="Gene3D" id="1.10.357.10">
    <property type="entry name" value="Tetracycline Repressor, domain 2"/>
    <property type="match status" value="1"/>
</dbReference>
<evidence type="ECO:0000259" key="5">
    <source>
        <dbReference type="PROSITE" id="PS50977"/>
    </source>
</evidence>
<protein>
    <submittedName>
        <fullName evidence="6">TetR family transcriptional regulator</fullName>
    </submittedName>
</protein>
<organism evidence="6 7">
    <name type="scientific">Agitococcus lubricus</name>
    <dbReference type="NCBI Taxonomy" id="1077255"/>
    <lineage>
        <taxon>Bacteria</taxon>
        <taxon>Pseudomonadati</taxon>
        <taxon>Pseudomonadota</taxon>
        <taxon>Gammaproteobacteria</taxon>
        <taxon>Moraxellales</taxon>
        <taxon>Moraxellaceae</taxon>
        <taxon>Agitococcus</taxon>
    </lineage>
</organism>
<dbReference type="SUPFAM" id="SSF46689">
    <property type="entry name" value="Homeodomain-like"/>
    <property type="match status" value="1"/>
</dbReference>
<keyword evidence="2 4" id="KW-0238">DNA-binding</keyword>
<keyword evidence="1" id="KW-0805">Transcription regulation</keyword>
<dbReference type="PANTHER" id="PTHR30055">
    <property type="entry name" value="HTH-TYPE TRANSCRIPTIONAL REGULATOR RUTR"/>
    <property type="match status" value="1"/>
</dbReference>
<dbReference type="InterPro" id="IPR050109">
    <property type="entry name" value="HTH-type_TetR-like_transc_reg"/>
</dbReference>
<keyword evidence="3" id="KW-0804">Transcription</keyword>